<dbReference type="OrthoDB" id="3787958at2759"/>
<reference evidence="1 2" key="1">
    <citation type="journal article" date="2016" name="Nat. Commun.">
        <title>Ectomycorrhizal ecology is imprinted in the genome of the dominant symbiotic fungus Cenococcum geophilum.</title>
        <authorList>
            <consortium name="DOE Joint Genome Institute"/>
            <person name="Peter M."/>
            <person name="Kohler A."/>
            <person name="Ohm R.A."/>
            <person name="Kuo A."/>
            <person name="Krutzmann J."/>
            <person name="Morin E."/>
            <person name="Arend M."/>
            <person name="Barry K.W."/>
            <person name="Binder M."/>
            <person name="Choi C."/>
            <person name="Clum A."/>
            <person name="Copeland A."/>
            <person name="Grisel N."/>
            <person name="Haridas S."/>
            <person name="Kipfer T."/>
            <person name="LaButti K."/>
            <person name="Lindquist E."/>
            <person name="Lipzen A."/>
            <person name="Maire R."/>
            <person name="Meier B."/>
            <person name="Mihaltcheva S."/>
            <person name="Molinier V."/>
            <person name="Murat C."/>
            <person name="Poggeler S."/>
            <person name="Quandt C.A."/>
            <person name="Sperisen C."/>
            <person name="Tritt A."/>
            <person name="Tisserant E."/>
            <person name="Crous P.W."/>
            <person name="Henrissat B."/>
            <person name="Nehls U."/>
            <person name="Egli S."/>
            <person name="Spatafora J.W."/>
            <person name="Grigoriev I.V."/>
            <person name="Martin F.M."/>
        </authorList>
    </citation>
    <scope>NUCLEOTIDE SEQUENCE [LARGE SCALE GENOMIC DNA]</scope>
    <source>
        <strain evidence="1 2">CBS 459.81</strain>
    </source>
</reference>
<keyword evidence="2" id="KW-1185">Reference proteome</keyword>
<gene>
    <name evidence="1" type="ORF">K432DRAFT_272265</name>
</gene>
<organism evidence="1 2">
    <name type="scientific">Lepidopterella palustris CBS 459.81</name>
    <dbReference type="NCBI Taxonomy" id="1314670"/>
    <lineage>
        <taxon>Eukaryota</taxon>
        <taxon>Fungi</taxon>
        <taxon>Dikarya</taxon>
        <taxon>Ascomycota</taxon>
        <taxon>Pezizomycotina</taxon>
        <taxon>Dothideomycetes</taxon>
        <taxon>Pleosporomycetidae</taxon>
        <taxon>Mytilinidiales</taxon>
        <taxon>Argynnaceae</taxon>
        <taxon>Lepidopterella</taxon>
    </lineage>
</organism>
<feature type="non-terminal residue" evidence="1">
    <location>
        <position position="1"/>
    </location>
</feature>
<evidence type="ECO:0000313" key="2">
    <source>
        <dbReference type="Proteomes" id="UP000250266"/>
    </source>
</evidence>
<name>A0A8E2JFX5_9PEZI</name>
<protein>
    <submittedName>
        <fullName evidence="1">Uncharacterized protein</fullName>
    </submittedName>
</protein>
<accession>A0A8E2JFX5</accession>
<dbReference type="AlphaFoldDB" id="A0A8E2JFX5"/>
<feature type="non-terminal residue" evidence="1">
    <location>
        <position position="96"/>
    </location>
</feature>
<proteinExistence type="predicted"/>
<sequence>LTAVGATERVVQLVDVALRLSVKAYDFLCAVKDARKNIVQLALQVVESTLRILRYYIAKFNRPNNATEEYKVLLEAVTAAINDFRSDLDLLKTILP</sequence>
<evidence type="ECO:0000313" key="1">
    <source>
        <dbReference type="EMBL" id="OCK81089.1"/>
    </source>
</evidence>
<dbReference type="EMBL" id="KV744934">
    <property type="protein sequence ID" value="OCK81089.1"/>
    <property type="molecule type" value="Genomic_DNA"/>
</dbReference>
<dbReference type="Proteomes" id="UP000250266">
    <property type="component" value="Unassembled WGS sequence"/>
</dbReference>